<sequence>MHLTDMTRELHLQSADLSDLVFDLVVTTQAGEGRHRVGMADRSHLSIVR</sequence>
<dbReference type="AlphaFoldDB" id="A0A926QPJ9"/>
<reference evidence="1" key="1">
    <citation type="submission" date="2020-09" db="EMBL/GenBank/DDBJ databases">
        <title>Streptomyces grisecoloratus sp. nov., isolated from cotton soil.</title>
        <authorList>
            <person name="Xing L."/>
        </authorList>
    </citation>
    <scope>NUCLEOTIDE SEQUENCE</scope>
    <source>
        <strain evidence="1">TRM S81-3</strain>
    </source>
</reference>
<name>A0A926QPJ9_9ACTN</name>
<accession>A0A926QPJ9</accession>
<dbReference type="RefSeq" id="WP_188180463.1">
    <property type="nucleotide sequence ID" value="NZ_JACVQF010000180.1"/>
</dbReference>
<comment type="caution">
    <text evidence="1">The sequence shown here is derived from an EMBL/GenBank/DDBJ whole genome shotgun (WGS) entry which is preliminary data.</text>
</comment>
<reference evidence="1" key="2">
    <citation type="submission" date="2020-09" db="EMBL/GenBank/DDBJ databases">
        <authorList>
            <person name="Luo X."/>
        </authorList>
    </citation>
    <scope>NUCLEOTIDE SEQUENCE</scope>
    <source>
        <strain evidence="1">TRM S81-3</strain>
    </source>
</reference>
<gene>
    <name evidence="1" type="ORF">H0H10_09740</name>
</gene>
<keyword evidence="2" id="KW-1185">Reference proteome</keyword>
<organism evidence="1 2">
    <name type="scientific">Streptomyces griseicoloratus</name>
    <dbReference type="NCBI Taxonomy" id="2752516"/>
    <lineage>
        <taxon>Bacteria</taxon>
        <taxon>Bacillati</taxon>
        <taxon>Actinomycetota</taxon>
        <taxon>Actinomycetes</taxon>
        <taxon>Kitasatosporales</taxon>
        <taxon>Streptomycetaceae</taxon>
        <taxon>Streptomyces</taxon>
    </lineage>
</organism>
<protein>
    <submittedName>
        <fullName evidence="1">Uncharacterized protein</fullName>
    </submittedName>
</protein>
<proteinExistence type="predicted"/>
<evidence type="ECO:0000313" key="2">
    <source>
        <dbReference type="Proteomes" id="UP000621210"/>
    </source>
</evidence>
<dbReference type="EMBL" id="JACVQF010000180">
    <property type="protein sequence ID" value="MBD0419438.1"/>
    <property type="molecule type" value="Genomic_DNA"/>
</dbReference>
<dbReference type="Proteomes" id="UP000621210">
    <property type="component" value="Unassembled WGS sequence"/>
</dbReference>
<evidence type="ECO:0000313" key="1">
    <source>
        <dbReference type="EMBL" id="MBD0419438.1"/>
    </source>
</evidence>